<dbReference type="GO" id="GO:0050152">
    <property type="term" value="F:omega-amidase activity"/>
    <property type="evidence" value="ECO:0007669"/>
    <property type="project" value="TreeGrafter"/>
</dbReference>
<evidence type="ECO:0000313" key="2">
    <source>
        <dbReference type="EMBL" id="NEU04524.1"/>
    </source>
</evidence>
<dbReference type="InterPro" id="IPR036526">
    <property type="entry name" value="C-N_Hydrolase_sf"/>
</dbReference>
<evidence type="ECO:0000313" key="3">
    <source>
        <dbReference type="Proteomes" id="UP000481872"/>
    </source>
</evidence>
<dbReference type="PANTHER" id="PTHR47799:SF1">
    <property type="entry name" value="OMEGA-AMIDASE YAFV"/>
    <property type="match status" value="1"/>
</dbReference>
<reference evidence="2 3" key="1">
    <citation type="submission" date="2020-02" db="EMBL/GenBank/DDBJ databases">
        <title>Genome assembly of a novel Clostridium senegalense strain.</title>
        <authorList>
            <person name="Gupta T.B."/>
            <person name="Jauregui R."/>
            <person name="Maclean P."/>
            <person name="Nawarathana A."/>
            <person name="Brightwell G."/>
        </authorList>
    </citation>
    <scope>NUCLEOTIDE SEQUENCE [LARGE SCALE GENOMIC DNA]</scope>
    <source>
        <strain evidence="2 3">AGRFS4</strain>
    </source>
</reference>
<comment type="caution">
    <text evidence="2">The sequence shown here is derived from an EMBL/GenBank/DDBJ whole genome shotgun (WGS) entry which is preliminary data.</text>
</comment>
<dbReference type="InterPro" id="IPR052737">
    <property type="entry name" value="Omega-amidase_YafV"/>
</dbReference>
<dbReference type="InterPro" id="IPR003010">
    <property type="entry name" value="C-N_Hydrolase"/>
</dbReference>
<evidence type="ECO:0000259" key="1">
    <source>
        <dbReference type="PROSITE" id="PS50263"/>
    </source>
</evidence>
<dbReference type="EMBL" id="JAAGPU010000009">
    <property type="protein sequence ID" value="NEU04524.1"/>
    <property type="molecule type" value="Genomic_DNA"/>
</dbReference>
<proteinExistence type="predicted"/>
<sequence>MKLALAQTNIKWEDKIYNINIAKKFILEAKNKNVDLILFPEMSFTGFSFNVEKLGEDDDFTIDKIKLISNEYDIAIGFGYIKKCFHENTLLGKNKYIVVYKNNIISNYTKIHPFSFSNEDKYFISGSSIVFSSIKDITFSTFICYDLRFPEIFQIASRKADLITVASNWPIDRIDDFKLLLRARAIENQCYIAGINRTGADPFLNYNGSSCIIDPFGKEIISIENSELLLVADIDKNLVLNHQKNFPLKTDKKYNLYNKYNNLLY</sequence>
<dbReference type="RefSeq" id="WP_061996123.1">
    <property type="nucleotide sequence ID" value="NZ_JAAGPU010000009.1"/>
</dbReference>
<accession>A0A6M0H2X2</accession>
<gene>
    <name evidence="2" type="ORF">G3M99_06545</name>
</gene>
<dbReference type="AlphaFoldDB" id="A0A6M0H2X2"/>
<organism evidence="2 3">
    <name type="scientific">Clostridium senegalense</name>
    <dbReference type="NCBI Taxonomy" id="1465809"/>
    <lineage>
        <taxon>Bacteria</taxon>
        <taxon>Bacillati</taxon>
        <taxon>Bacillota</taxon>
        <taxon>Clostridia</taxon>
        <taxon>Eubacteriales</taxon>
        <taxon>Clostridiaceae</taxon>
        <taxon>Clostridium</taxon>
    </lineage>
</organism>
<dbReference type="GO" id="GO:0106008">
    <property type="term" value="F:2-oxoglutaramate amidase activity"/>
    <property type="evidence" value="ECO:0007669"/>
    <property type="project" value="TreeGrafter"/>
</dbReference>
<dbReference type="SUPFAM" id="SSF56317">
    <property type="entry name" value="Carbon-nitrogen hydrolase"/>
    <property type="match status" value="1"/>
</dbReference>
<dbReference type="Pfam" id="PF00795">
    <property type="entry name" value="CN_hydrolase"/>
    <property type="match status" value="1"/>
</dbReference>
<dbReference type="PROSITE" id="PS50263">
    <property type="entry name" value="CN_HYDROLASE"/>
    <property type="match status" value="1"/>
</dbReference>
<keyword evidence="2" id="KW-0378">Hydrolase</keyword>
<dbReference type="PANTHER" id="PTHR47799">
    <property type="entry name" value="OMEGA-AMIDASE YAFV"/>
    <property type="match status" value="1"/>
</dbReference>
<dbReference type="Proteomes" id="UP000481872">
    <property type="component" value="Unassembled WGS sequence"/>
</dbReference>
<protein>
    <submittedName>
        <fullName evidence="2">Carbon-nitrogen family hydrolase</fullName>
    </submittedName>
</protein>
<feature type="domain" description="CN hydrolase" evidence="1">
    <location>
        <begin position="1"/>
        <end position="236"/>
    </location>
</feature>
<name>A0A6M0H2X2_9CLOT</name>
<keyword evidence="3" id="KW-1185">Reference proteome</keyword>
<dbReference type="Gene3D" id="3.60.110.10">
    <property type="entry name" value="Carbon-nitrogen hydrolase"/>
    <property type="match status" value="1"/>
</dbReference>